<dbReference type="InterPro" id="IPR051262">
    <property type="entry name" value="SMP-30/CGR1_Lactonase"/>
</dbReference>
<reference evidence="5" key="1">
    <citation type="journal article" date="2019" name="Int. J. Syst. Evol. Microbiol.">
        <title>The Global Catalogue of Microorganisms (GCM) 10K type strain sequencing project: providing services to taxonomists for standard genome sequencing and annotation.</title>
        <authorList>
            <consortium name="The Broad Institute Genomics Platform"/>
            <consortium name="The Broad Institute Genome Sequencing Center for Infectious Disease"/>
            <person name="Wu L."/>
            <person name="Ma J."/>
        </authorList>
    </citation>
    <scope>NUCLEOTIDE SEQUENCE [LARGE SCALE GENOMIC DNA]</scope>
    <source>
        <strain evidence="5">JCM 14545</strain>
    </source>
</reference>
<comment type="caution">
    <text evidence="4">The sequence shown here is derived from an EMBL/GenBank/DDBJ whole genome shotgun (WGS) entry which is preliminary data.</text>
</comment>
<keyword evidence="5" id="KW-1185">Reference proteome</keyword>
<sequence>MKPCGSGMSWGEGPRWHQGALWLSDTQGSLLWTGHGGSWKAAKLDSPSNGLWFLPDGRLTAAMMHEKRIGVWTGERFTTYADLGAVATGPLGDLVGDGHGNLYVDDVGFAAHAGEAPRPGRLLRIAIDGSATIAAEDIEFPNGLAFIDGGRTLIVAETTAQRLTAFSVDPDGKLSDRRLYADIAALVGVNARPDGIWATPRGVWVATTTGHAVVLVRDNAVLATIDTGTAFPIACCGDGGNRLFVTLADTGGRPLPEALAAKAVRTTVAVAEPFTARETS</sequence>
<organism evidence="4 5">
    <name type="scientific">Amycolatopsis minnesotensis</name>
    <dbReference type="NCBI Taxonomy" id="337894"/>
    <lineage>
        <taxon>Bacteria</taxon>
        <taxon>Bacillati</taxon>
        <taxon>Actinomycetota</taxon>
        <taxon>Actinomycetes</taxon>
        <taxon>Pseudonocardiales</taxon>
        <taxon>Pseudonocardiaceae</taxon>
        <taxon>Amycolatopsis</taxon>
    </lineage>
</organism>
<dbReference type="Proteomes" id="UP001501116">
    <property type="component" value="Unassembled WGS sequence"/>
</dbReference>
<protein>
    <submittedName>
        <fullName evidence="4">SMP-30/gluconolactonase/LRE family protein</fullName>
    </submittedName>
</protein>
<dbReference type="SUPFAM" id="SSF63829">
    <property type="entry name" value="Calcium-dependent phosphotriesterase"/>
    <property type="match status" value="1"/>
</dbReference>
<evidence type="ECO:0000313" key="5">
    <source>
        <dbReference type="Proteomes" id="UP001501116"/>
    </source>
</evidence>
<comment type="similarity">
    <text evidence="1">Belongs to the SMP-30/CGR1 family.</text>
</comment>
<accession>A0ABP5C7U5</accession>
<dbReference type="Gene3D" id="2.120.10.30">
    <property type="entry name" value="TolB, C-terminal domain"/>
    <property type="match status" value="1"/>
</dbReference>
<evidence type="ECO:0000313" key="4">
    <source>
        <dbReference type="EMBL" id="GAA1959427.1"/>
    </source>
</evidence>
<dbReference type="InterPro" id="IPR013658">
    <property type="entry name" value="SGL"/>
</dbReference>
<dbReference type="PANTHER" id="PTHR47572:SF4">
    <property type="entry name" value="LACTONASE DRP35"/>
    <property type="match status" value="1"/>
</dbReference>
<proteinExistence type="inferred from homology"/>
<dbReference type="PANTHER" id="PTHR47572">
    <property type="entry name" value="LIPOPROTEIN-RELATED"/>
    <property type="match status" value="1"/>
</dbReference>
<feature type="domain" description="SMP-30/Gluconolactonase/LRE-like region" evidence="3">
    <location>
        <begin position="10"/>
        <end position="248"/>
    </location>
</feature>
<dbReference type="EMBL" id="BAAANN010000011">
    <property type="protein sequence ID" value="GAA1959427.1"/>
    <property type="molecule type" value="Genomic_DNA"/>
</dbReference>
<gene>
    <name evidence="4" type="ORF">GCM10009754_32410</name>
</gene>
<evidence type="ECO:0000259" key="3">
    <source>
        <dbReference type="Pfam" id="PF08450"/>
    </source>
</evidence>
<keyword evidence="2" id="KW-0378">Hydrolase</keyword>
<dbReference type="InterPro" id="IPR011042">
    <property type="entry name" value="6-blade_b-propeller_TolB-like"/>
</dbReference>
<dbReference type="Pfam" id="PF08450">
    <property type="entry name" value="SGL"/>
    <property type="match status" value="1"/>
</dbReference>
<dbReference type="RefSeq" id="WP_344418476.1">
    <property type="nucleotide sequence ID" value="NZ_BAAANN010000011.1"/>
</dbReference>
<evidence type="ECO:0000256" key="1">
    <source>
        <dbReference type="ARBA" id="ARBA00008853"/>
    </source>
</evidence>
<evidence type="ECO:0000256" key="2">
    <source>
        <dbReference type="ARBA" id="ARBA00022801"/>
    </source>
</evidence>
<name>A0ABP5C7U5_9PSEU</name>